<dbReference type="Proteomes" id="UP000055590">
    <property type="component" value="Chromosome"/>
</dbReference>
<protein>
    <submittedName>
        <fullName evidence="1">Uncharacterized protein</fullName>
    </submittedName>
</protein>
<sequence length="129" mass="13206">MLLAIALSVALAIAGCGGGDSTGSSGLDTPRWMLTIIAPRHGAQVGGQAHVEVALTGMGVALDEPRDFSVGYFLDERLVLQSADLVVELDVPPGGHLLRVLGVDETGKPSAKVVGDRIQLVRSDGAAPP</sequence>
<reference evidence="1 2" key="1">
    <citation type="submission" date="2015-08" db="EMBL/GenBank/DDBJ databases">
        <authorList>
            <person name="Babu N.S."/>
            <person name="Beckwith C.J."/>
            <person name="Beseler K.G."/>
            <person name="Brison A."/>
            <person name="Carone J.V."/>
            <person name="Caskin T.P."/>
            <person name="Diamond M."/>
            <person name="Durham M.E."/>
            <person name="Foxe J.M."/>
            <person name="Go M."/>
            <person name="Henderson B.A."/>
            <person name="Jones I.B."/>
            <person name="McGettigan J.A."/>
            <person name="Micheletti S.J."/>
            <person name="Nasrallah M.E."/>
            <person name="Ortiz D."/>
            <person name="Piller C.R."/>
            <person name="Privatt S.R."/>
            <person name="Schneider S.L."/>
            <person name="Sharp S."/>
            <person name="Smith T.C."/>
            <person name="Stanton J.D."/>
            <person name="Ullery H.E."/>
            <person name="Wilson R.J."/>
            <person name="Serrano M.G."/>
            <person name="Buck G."/>
            <person name="Lee V."/>
            <person name="Wang Y."/>
            <person name="Carvalho R."/>
            <person name="Voegtly L."/>
            <person name="Shi R."/>
            <person name="Duckworth R."/>
            <person name="Johnson A."/>
            <person name="Loviza R."/>
            <person name="Walstead R."/>
            <person name="Shah Z."/>
            <person name="Kiflezghi M."/>
            <person name="Wade K."/>
            <person name="Ball S.L."/>
            <person name="Bradley K.W."/>
            <person name="Asai D.J."/>
            <person name="Bowman C.A."/>
            <person name="Russell D.A."/>
            <person name="Pope W.H."/>
            <person name="Jacobs-Sera D."/>
            <person name="Hendrix R.W."/>
            <person name="Hatfull G.F."/>
        </authorList>
    </citation>
    <scope>NUCLEOTIDE SEQUENCE [LARGE SCALE GENOMIC DNA]</scope>
    <source>
        <strain evidence="1 2">DSM 27710</strain>
    </source>
</reference>
<proteinExistence type="predicted"/>
<gene>
    <name evidence="1" type="ORF">AKJ08_2808</name>
</gene>
<accession>A0A0K1PG75</accession>
<dbReference type="EMBL" id="CP012332">
    <property type="protein sequence ID" value="AKU92421.1"/>
    <property type="molecule type" value="Genomic_DNA"/>
</dbReference>
<dbReference type="STRING" id="1391653.AKJ08_2808"/>
<organism evidence="1 2">
    <name type="scientific">Vulgatibacter incomptus</name>
    <dbReference type="NCBI Taxonomy" id="1391653"/>
    <lineage>
        <taxon>Bacteria</taxon>
        <taxon>Pseudomonadati</taxon>
        <taxon>Myxococcota</taxon>
        <taxon>Myxococcia</taxon>
        <taxon>Myxococcales</taxon>
        <taxon>Cystobacterineae</taxon>
        <taxon>Vulgatibacteraceae</taxon>
        <taxon>Vulgatibacter</taxon>
    </lineage>
</organism>
<name>A0A0K1PG75_9BACT</name>
<dbReference type="KEGG" id="vin:AKJ08_2808"/>
<dbReference type="AlphaFoldDB" id="A0A0K1PG75"/>
<evidence type="ECO:0000313" key="2">
    <source>
        <dbReference type="Proteomes" id="UP000055590"/>
    </source>
</evidence>
<evidence type="ECO:0000313" key="1">
    <source>
        <dbReference type="EMBL" id="AKU92421.1"/>
    </source>
</evidence>
<keyword evidence="2" id="KW-1185">Reference proteome</keyword>